<dbReference type="OrthoDB" id="5836667at2759"/>
<organism evidence="9 10">
    <name type="scientific">Leptotrombidium deliense</name>
    <dbReference type="NCBI Taxonomy" id="299467"/>
    <lineage>
        <taxon>Eukaryota</taxon>
        <taxon>Metazoa</taxon>
        <taxon>Ecdysozoa</taxon>
        <taxon>Arthropoda</taxon>
        <taxon>Chelicerata</taxon>
        <taxon>Arachnida</taxon>
        <taxon>Acari</taxon>
        <taxon>Acariformes</taxon>
        <taxon>Trombidiformes</taxon>
        <taxon>Prostigmata</taxon>
        <taxon>Anystina</taxon>
        <taxon>Parasitengona</taxon>
        <taxon>Trombiculoidea</taxon>
        <taxon>Trombiculidae</taxon>
        <taxon>Leptotrombidium</taxon>
    </lineage>
</organism>
<feature type="compositionally biased region" description="Basic and acidic residues" evidence="7">
    <location>
        <begin position="510"/>
        <end position="527"/>
    </location>
</feature>
<dbReference type="PANTHER" id="PTHR13161">
    <property type="entry name" value="SPLICING FACTOR SUPPRESSOR OF WHITE APRICOT"/>
    <property type="match status" value="1"/>
</dbReference>
<feature type="domain" description="SURP motif" evidence="8">
    <location>
        <begin position="348"/>
        <end position="388"/>
    </location>
</feature>
<dbReference type="PANTHER" id="PTHR13161:SF15">
    <property type="entry name" value="SPLICING FACTOR, SUPPRESSOR OF WHITE-APRICOT HOMOLOG"/>
    <property type="match status" value="1"/>
</dbReference>
<evidence type="ECO:0000256" key="4">
    <source>
        <dbReference type="ARBA" id="ARBA00023015"/>
    </source>
</evidence>
<comment type="caution">
    <text evidence="9">The sequence shown here is derived from an EMBL/GenBank/DDBJ whole genome shotgun (WGS) entry which is preliminary data.</text>
</comment>
<evidence type="ECO:0000313" key="9">
    <source>
        <dbReference type="EMBL" id="RWS24655.1"/>
    </source>
</evidence>
<name>A0A443SB74_9ACAR</name>
<feature type="compositionally biased region" description="Acidic residues" evidence="7">
    <location>
        <begin position="237"/>
        <end position="247"/>
    </location>
</feature>
<keyword evidence="4" id="KW-0805">Transcription regulation</keyword>
<reference evidence="9 10" key="1">
    <citation type="journal article" date="2018" name="Gigascience">
        <title>Genomes of trombidid mites reveal novel predicted allergens and laterally-transferred genes associated with secondary metabolism.</title>
        <authorList>
            <person name="Dong X."/>
            <person name="Chaisiri K."/>
            <person name="Xia D."/>
            <person name="Armstrong S.D."/>
            <person name="Fang Y."/>
            <person name="Donnelly M.J."/>
            <person name="Kadowaki T."/>
            <person name="McGarry J.W."/>
            <person name="Darby A.C."/>
            <person name="Makepeace B.L."/>
        </authorList>
    </citation>
    <scope>NUCLEOTIDE SEQUENCE [LARGE SCALE GENOMIC DNA]</scope>
    <source>
        <strain evidence="9">UoL-UT</strain>
    </source>
</reference>
<dbReference type="Pfam" id="PF09750">
    <property type="entry name" value="DRY_EERY"/>
    <property type="match status" value="1"/>
</dbReference>
<feature type="domain" description="SURP motif" evidence="8">
    <location>
        <begin position="172"/>
        <end position="214"/>
    </location>
</feature>
<dbReference type="SMART" id="SM01141">
    <property type="entry name" value="DRY_EERY"/>
    <property type="match status" value="1"/>
</dbReference>
<keyword evidence="6" id="KW-0508">mRNA splicing</keyword>
<feature type="compositionally biased region" description="Acidic residues" evidence="7">
    <location>
        <begin position="296"/>
        <end position="305"/>
    </location>
</feature>
<evidence type="ECO:0000313" key="10">
    <source>
        <dbReference type="Proteomes" id="UP000288716"/>
    </source>
</evidence>
<dbReference type="InterPro" id="IPR040397">
    <property type="entry name" value="SWAP"/>
</dbReference>
<feature type="compositionally biased region" description="Basic and acidic residues" evidence="7">
    <location>
        <begin position="227"/>
        <end position="236"/>
    </location>
</feature>
<evidence type="ECO:0000259" key="8">
    <source>
        <dbReference type="PROSITE" id="PS50128"/>
    </source>
</evidence>
<sequence length="639" mass="74063">MSRKVTEKRDANREDDELLVFGYSCKLFKDEKKARLIDQGKHLIPWMGCERYLQDLRLYEAKSGIYNKELEDELTADELEIERLCDEERYSDLKFDDDDSHEEQLKRLRATLAVDGAYHEIHFNYDTCETHEEDIKNGDNHENAENDPFVVPAGLIIPEGILWPETMKQHNLIEKTANFISKHGVQMEILIKTKQSSNPQFDFLAFDSQLNPYYKFLVSVIKSGKYEPKTDDKDCSEVEESDEESDDNYLHPSLLGTKSKSPIKPLVLPTLPRSENETDSYSLLVKSLRDKIPVEPESDNVESDENQTRTELSTELNQGQSSSVSAPVQVQQNWSSLLPSPPPEIEVIIEKLAQYVAKNGEEFESTVRKRGEERFEFLNPGTKYHAHYIRKKLQYLEDKRKTQAAEMKLKCLEMDIEKQLKTPVCFSFKEKKINNVQLEDKVRKISSEVNTSQASKKSSSAVENEPKKSETALADKLAAAVRDRLAREKQLQEERKRKAALFLSLVKNKELQQETRKSEESDSEHKSQTTYGPLLPANLKNEMPLSEDNRKIKATELSKNTAVLPFVISDEPLKESSSHRNTRTSHRHHHHRHRHSHHRRYDRSRSRSRSSRSRSRSKSPLHRKKSRTRSRSRSRSSKK</sequence>
<dbReference type="SUPFAM" id="SSF109905">
    <property type="entry name" value="Surp module (SWAP domain)"/>
    <property type="match status" value="2"/>
</dbReference>
<evidence type="ECO:0000256" key="5">
    <source>
        <dbReference type="ARBA" id="ARBA00023163"/>
    </source>
</evidence>
<dbReference type="PROSITE" id="PS50128">
    <property type="entry name" value="SURP"/>
    <property type="match status" value="2"/>
</dbReference>
<dbReference type="VEuPathDB" id="VectorBase:LDEU007386"/>
<feature type="compositionally biased region" description="Polar residues" evidence="7">
    <location>
        <begin position="309"/>
        <end position="319"/>
    </location>
</feature>
<dbReference type="InterPro" id="IPR035967">
    <property type="entry name" value="SWAP/Surp_sf"/>
</dbReference>
<evidence type="ECO:0000256" key="6">
    <source>
        <dbReference type="ARBA" id="ARBA00023187"/>
    </source>
</evidence>
<keyword evidence="1" id="KW-0507">mRNA processing</keyword>
<dbReference type="AlphaFoldDB" id="A0A443SB74"/>
<evidence type="ECO:0000256" key="3">
    <source>
        <dbReference type="ARBA" id="ARBA00022884"/>
    </source>
</evidence>
<feature type="compositionally biased region" description="Basic residues" evidence="7">
    <location>
        <begin position="580"/>
        <end position="639"/>
    </location>
</feature>
<feature type="region of interest" description="Disordered" evidence="7">
    <location>
        <begin position="570"/>
        <end position="639"/>
    </location>
</feature>
<dbReference type="Gene3D" id="1.10.10.790">
    <property type="entry name" value="Surp module"/>
    <property type="match status" value="2"/>
</dbReference>
<dbReference type="InterPro" id="IPR000061">
    <property type="entry name" value="Surp"/>
</dbReference>
<feature type="region of interest" description="Disordered" evidence="7">
    <location>
        <begin position="446"/>
        <end position="471"/>
    </location>
</feature>
<dbReference type="GO" id="GO:0000395">
    <property type="term" value="P:mRNA 5'-splice site recognition"/>
    <property type="evidence" value="ECO:0007669"/>
    <property type="project" value="TreeGrafter"/>
</dbReference>
<keyword evidence="3" id="KW-0694">RNA-binding</keyword>
<keyword evidence="5" id="KW-0804">Transcription</keyword>
<feature type="region of interest" description="Disordered" evidence="7">
    <location>
        <begin position="294"/>
        <end position="327"/>
    </location>
</feature>
<dbReference type="GO" id="GO:0003723">
    <property type="term" value="F:RNA binding"/>
    <property type="evidence" value="ECO:0007669"/>
    <property type="project" value="UniProtKB-KW"/>
</dbReference>
<protein>
    <submittedName>
        <fullName evidence="9">Splicing factor: suppressor of white-apricot-like protein</fullName>
    </submittedName>
</protein>
<evidence type="ECO:0000256" key="1">
    <source>
        <dbReference type="ARBA" id="ARBA00022664"/>
    </source>
</evidence>
<keyword evidence="10" id="KW-1185">Reference proteome</keyword>
<dbReference type="InterPro" id="IPR019147">
    <property type="entry name" value="SWAP_N_domain"/>
</dbReference>
<feature type="compositionally biased region" description="Polar residues" evidence="7">
    <location>
        <begin position="447"/>
        <end position="462"/>
    </location>
</feature>
<evidence type="ECO:0000256" key="7">
    <source>
        <dbReference type="SAM" id="MobiDB-lite"/>
    </source>
</evidence>
<feature type="region of interest" description="Disordered" evidence="7">
    <location>
        <begin position="227"/>
        <end position="257"/>
    </location>
</feature>
<feature type="region of interest" description="Disordered" evidence="7">
    <location>
        <begin position="510"/>
        <end position="544"/>
    </location>
</feature>
<proteinExistence type="predicted"/>
<dbReference type="Proteomes" id="UP000288716">
    <property type="component" value="Unassembled WGS sequence"/>
</dbReference>
<evidence type="ECO:0000256" key="2">
    <source>
        <dbReference type="ARBA" id="ARBA00022737"/>
    </source>
</evidence>
<dbReference type="Pfam" id="PF01805">
    <property type="entry name" value="Surp"/>
    <property type="match status" value="2"/>
</dbReference>
<dbReference type="SMART" id="SM00648">
    <property type="entry name" value="SWAP"/>
    <property type="match status" value="2"/>
</dbReference>
<dbReference type="EMBL" id="NCKV01004596">
    <property type="protein sequence ID" value="RWS24655.1"/>
    <property type="molecule type" value="Genomic_DNA"/>
</dbReference>
<accession>A0A443SB74</accession>
<keyword evidence="2" id="KW-0677">Repeat</keyword>
<dbReference type="STRING" id="299467.A0A443SB74"/>
<gene>
    <name evidence="9" type="ORF">B4U80_06459</name>
</gene>